<dbReference type="PROSITE" id="PS52002">
    <property type="entry name" value="SM"/>
    <property type="match status" value="1"/>
</dbReference>
<dbReference type="InterPro" id="IPR001163">
    <property type="entry name" value="Sm_dom_euk/arc"/>
</dbReference>
<organism evidence="15 16">
    <name type="scientific">Meleagris gallopavo</name>
    <name type="common">Wild turkey</name>
    <dbReference type="NCBI Taxonomy" id="9103"/>
    <lineage>
        <taxon>Eukaryota</taxon>
        <taxon>Metazoa</taxon>
        <taxon>Chordata</taxon>
        <taxon>Craniata</taxon>
        <taxon>Vertebrata</taxon>
        <taxon>Euteleostomi</taxon>
        <taxon>Archelosauria</taxon>
        <taxon>Archosauria</taxon>
        <taxon>Dinosauria</taxon>
        <taxon>Saurischia</taxon>
        <taxon>Theropoda</taxon>
        <taxon>Coelurosauria</taxon>
        <taxon>Aves</taxon>
        <taxon>Neognathae</taxon>
        <taxon>Galloanserae</taxon>
        <taxon>Galliformes</taxon>
        <taxon>Phasianidae</taxon>
        <taxon>Meleagridinae</taxon>
        <taxon>Meleagris</taxon>
    </lineage>
</organism>
<name>A0A803YJS9_MELGA</name>
<dbReference type="InParanoid" id="A0A803YJS9"/>
<dbReference type="InterPro" id="IPR010920">
    <property type="entry name" value="LSM_dom_sf"/>
</dbReference>
<comment type="subunit">
    <text evidence="11">Component of the precatalytic spliceosome (spliceosome B complex). Component of the U4/U6-U5 tri-snRNP complex, a building block of the precatalytic spliceosome (spliceosome B complex). The U4/U6-U5 tri-snRNP complex is composed of the U4, U6 and U5 snRNAs and at least PRPF3, PRPF4, PRPF6, PRPF8, PRPF31, SNRNP200, TXNL4A, SNRNP40, SNRPB, SNRPD1, SNRPD2, SNRPD3, SNRPE, SNRPF, SNRPG, DDX23, CD2BP2, PPIH, SNU13, EFTUD2, SART1 and USP39, plus LSM2, LSM3, LSM4, LSM5, LSM6, LSM7 and LSM8. LSM2, LSM3, LSM4, LSM5, LSM6, LSM7 and LSM8 form a heptameric, ring-shaped subcomplex (the LSM2-8 complex) that is part of the U4/U6-U5 tri-snRNP complex and the precatalytic spliceosome. Interacts with TACC1.</text>
</comment>
<dbReference type="Pfam" id="PF01423">
    <property type="entry name" value="LSM"/>
    <property type="match status" value="1"/>
</dbReference>
<evidence type="ECO:0000256" key="10">
    <source>
        <dbReference type="ARBA" id="ARBA00056431"/>
    </source>
</evidence>
<dbReference type="FunFam" id="2.30.30.100:FF:000025">
    <property type="entry name" value="U6 snRNA-associated Sm-like protein LSm7"/>
    <property type="match status" value="1"/>
</dbReference>
<evidence type="ECO:0000313" key="15">
    <source>
        <dbReference type="Ensembl" id="ENSMGAP00000032027.1"/>
    </source>
</evidence>
<dbReference type="Proteomes" id="UP000001645">
    <property type="component" value="Chromosome 30"/>
</dbReference>
<dbReference type="CTD" id="51690"/>
<evidence type="ECO:0000256" key="5">
    <source>
        <dbReference type="ARBA" id="ARBA00022884"/>
    </source>
</evidence>
<dbReference type="CDD" id="cd01729">
    <property type="entry name" value="LSm7"/>
    <property type="match status" value="1"/>
</dbReference>
<dbReference type="InterPro" id="IPR047575">
    <property type="entry name" value="Sm"/>
</dbReference>
<dbReference type="GO" id="GO:1990726">
    <property type="term" value="C:Lsm1-7-Pat1 complex"/>
    <property type="evidence" value="ECO:0007669"/>
    <property type="project" value="TreeGrafter"/>
</dbReference>
<dbReference type="OrthoDB" id="2146at2759"/>
<dbReference type="GeneID" id="100550366"/>
<evidence type="ECO:0000256" key="11">
    <source>
        <dbReference type="ARBA" id="ARBA00065431"/>
    </source>
</evidence>
<dbReference type="GO" id="GO:0000398">
    <property type="term" value="P:mRNA splicing, via spliceosome"/>
    <property type="evidence" value="ECO:0007669"/>
    <property type="project" value="InterPro"/>
</dbReference>
<evidence type="ECO:0000256" key="2">
    <source>
        <dbReference type="ARBA" id="ARBA00006850"/>
    </source>
</evidence>
<evidence type="ECO:0000313" key="16">
    <source>
        <dbReference type="Proteomes" id="UP000001645"/>
    </source>
</evidence>
<comment type="similarity">
    <text evidence="2">Belongs to the snRNP Sm proteins family.</text>
</comment>
<dbReference type="GO" id="GO:0005688">
    <property type="term" value="C:U6 snRNP"/>
    <property type="evidence" value="ECO:0007669"/>
    <property type="project" value="TreeGrafter"/>
</dbReference>
<dbReference type="AlphaFoldDB" id="A0A803YJS9"/>
<keyword evidence="3" id="KW-0507">mRNA processing</keyword>
<sequence length="182" mass="19535">MPGPPRRRPLLFLAGPGRAPSAPGIPATRPGSSAPEIKYRKSHLGGPQGANGLRRRETSLLVAVNEMANVGGGGGGVGKMADKEKKKKESILDLSKYIDKTIRVKFQGGREASGVLKGFDPLLNLVLDGTIEYMRDPDDQYKLTEDTRQLGLVVCRGTSVVLICPQDGMEAIPNPFIQQQDG</sequence>
<dbReference type="InterPro" id="IPR017132">
    <property type="entry name" value="Lsm7"/>
</dbReference>
<reference evidence="15" key="2">
    <citation type="submission" date="2025-08" db="UniProtKB">
        <authorList>
            <consortium name="Ensembl"/>
        </authorList>
    </citation>
    <scope>IDENTIFICATION</scope>
</reference>
<dbReference type="GO" id="GO:0097526">
    <property type="term" value="C:spliceosomal tri-snRNP complex"/>
    <property type="evidence" value="ECO:0007669"/>
    <property type="project" value="TreeGrafter"/>
</dbReference>
<evidence type="ECO:0000259" key="14">
    <source>
        <dbReference type="PROSITE" id="PS52002"/>
    </source>
</evidence>
<keyword evidence="9" id="KW-0687">Ribonucleoprotein</keyword>
<dbReference type="GO" id="GO:0003723">
    <property type="term" value="F:RNA binding"/>
    <property type="evidence" value="ECO:0007669"/>
    <property type="project" value="UniProtKB-KW"/>
</dbReference>
<protein>
    <recommendedName>
        <fullName evidence="12">U6 snRNA-associated Sm-like protein LSm7</fullName>
    </recommendedName>
</protein>
<reference evidence="15 16" key="1">
    <citation type="journal article" date="2010" name="PLoS Biol.">
        <title>Multi-platform next-generation sequencing of the domestic turkey (Meleagris gallopavo): genome assembly and analysis.</title>
        <authorList>
            <person name="Dalloul R.A."/>
            <person name="Long J.A."/>
            <person name="Zimin A.V."/>
            <person name="Aslam L."/>
            <person name="Beal K."/>
            <person name="Blomberg L.A."/>
            <person name="Bouffard P."/>
            <person name="Burt D.W."/>
            <person name="Crasta O."/>
            <person name="Crooijmans R.P."/>
            <person name="Cooper K."/>
            <person name="Coulombe R.A."/>
            <person name="De S."/>
            <person name="Delany M.E."/>
            <person name="Dodgson J.B."/>
            <person name="Dong J.J."/>
            <person name="Evans C."/>
            <person name="Frederickson K.M."/>
            <person name="Flicek P."/>
            <person name="Florea L."/>
            <person name="Folkerts O."/>
            <person name="Groenen M.A."/>
            <person name="Harkins T.T."/>
            <person name="Herrero J."/>
            <person name="Hoffmann S."/>
            <person name="Megens H.J."/>
            <person name="Jiang A."/>
            <person name="de Jong P."/>
            <person name="Kaiser P."/>
            <person name="Kim H."/>
            <person name="Kim K.W."/>
            <person name="Kim S."/>
            <person name="Langenberger D."/>
            <person name="Lee M.K."/>
            <person name="Lee T."/>
            <person name="Mane S."/>
            <person name="Marcais G."/>
            <person name="Marz M."/>
            <person name="McElroy A.P."/>
            <person name="Modise T."/>
            <person name="Nefedov M."/>
            <person name="Notredame C."/>
            <person name="Paton I.R."/>
            <person name="Payne W.S."/>
            <person name="Pertea G."/>
            <person name="Prickett D."/>
            <person name="Puiu D."/>
            <person name="Qioa D."/>
            <person name="Raineri E."/>
            <person name="Ruffier M."/>
            <person name="Salzberg S.L."/>
            <person name="Schatz M.C."/>
            <person name="Scheuring C."/>
            <person name="Schmidt C.J."/>
            <person name="Schroeder S."/>
            <person name="Searle S.M."/>
            <person name="Smith E.J."/>
            <person name="Smith J."/>
            <person name="Sonstegard T.S."/>
            <person name="Stadler P.F."/>
            <person name="Tafer H."/>
            <person name="Tu Z.J."/>
            <person name="Van Tassell C.P."/>
            <person name="Vilella A.J."/>
            <person name="Williams K.P."/>
            <person name="Yorke J.A."/>
            <person name="Zhang L."/>
            <person name="Zhang H.B."/>
            <person name="Zhang X."/>
            <person name="Zhang Y."/>
            <person name="Reed K.M."/>
        </authorList>
    </citation>
    <scope>NUCLEOTIDE SEQUENCE [LARGE SCALE GENOMIC DNA]</scope>
</reference>
<keyword evidence="7" id="KW-0508">mRNA splicing</keyword>
<dbReference type="KEGG" id="mgp:100550366"/>
<dbReference type="GeneTree" id="ENSGT00510000047872"/>
<comment type="subcellular location">
    <subcellularLocation>
        <location evidence="1">Nucleus</location>
    </subcellularLocation>
</comment>
<dbReference type="GO" id="GO:0071004">
    <property type="term" value="C:U2-type prespliceosome"/>
    <property type="evidence" value="ECO:0007669"/>
    <property type="project" value="TreeGrafter"/>
</dbReference>
<evidence type="ECO:0000256" key="9">
    <source>
        <dbReference type="ARBA" id="ARBA00023274"/>
    </source>
</evidence>
<keyword evidence="8" id="KW-0539">Nucleus</keyword>
<dbReference type="PANTHER" id="PTHR10553">
    <property type="entry name" value="SMALL NUCLEAR RIBONUCLEOPROTEIN"/>
    <property type="match status" value="1"/>
</dbReference>
<accession>A0A803YJS9</accession>
<evidence type="ECO:0000256" key="6">
    <source>
        <dbReference type="ARBA" id="ARBA00022990"/>
    </source>
</evidence>
<keyword evidence="16" id="KW-1185">Reference proteome</keyword>
<dbReference type="PANTHER" id="PTHR10553:SF5">
    <property type="entry name" value="U6 SNRNA-ASSOCIATED SM-LIKE PROTEIN LSM7"/>
    <property type="match status" value="1"/>
</dbReference>
<evidence type="ECO:0000256" key="7">
    <source>
        <dbReference type="ARBA" id="ARBA00023187"/>
    </source>
</evidence>
<evidence type="ECO:0000256" key="13">
    <source>
        <dbReference type="SAM" id="MobiDB-lite"/>
    </source>
</evidence>
<gene>
    <name evidence="15" type="primary">LSM7</name>
</gene>
<dbReference type="SUPFAM" id="SSF50182">
    <property type="entry name" value="Sm-like ribonucleoproteins"/>
    <property type="match status" value="1"/>
</dbReference>
<dbReference type="GO" id="GO:0000956">
    <property type="term" value="P:nuclear-transcribed mRNA catabolic process"/>
    <property type="evidence" value="ECO:0007669"/>
    <property type="project" value="InterPro"/>
</dbReference>
<dbReference type="GO" id="GO:0071013">
    <property type="term" value="C:catalytic step 2 spliceosome"/>
    <property type="evidence" value="ECO:0007669"/>
    <property type="project" value="TreeGrafter"/>
</dbReference>
<evidence type="ECO:0000256" key="4">
    <source>
        <dbReference type="ARBA" id="ARBA00022728"/>
    </source>
</evidence>
<evidence type="ECO:0000256" key="8">
    <source>
        <dbReference type="ARBA" id="ARBA00023242"/>
    </source>
</evidence>
<dbReference type="GO" id="GO:0005689">
    <property type="term" value="C:U12-type spliceosomal complex"/>
    <property type="evidence" value="ECO:0007669"/>
    <property type="project" value="TreeGrafter"/>
</dbReference>
<reference evidence="15" key="3">
    <citation type="submission" date="2025-09" db="UniProtKB">
        <authorList>
            <consortium name="Ensembl"/>
        </authorList>
    </citation>
    <scope>IDENTIFICATION</scope>
</reference>
<keyword evidence="6" id="KW-0007">Acetylation</keyword>
<dbReference type="InterPro" id="IPR044641">
    <property type="entry name" value="Lsm7/SmG-like"/>
</dbReference>
<evidence type="ECO:0000256" key="12">
    <source>
        <dbReference type="ARBA" id="ARBA00067761"/>
    </source>
</evidence>
<keyword evidence="4" id="KW-0747">Spliceosome</keyword>
<proteinExistence type="inferred from homology"/>
<feature type="domain" description="Sm" evidence="14">
    <location>
        <begin position="89"/>
        <end position="169"/>
    </location>
</feature>
<feature type="region of interest" description="Disordered" evidence="13">
    <location>
        <begin position="1"/>
        <end position="52"/>
    </location>
</feature>
<comment type="function">
    <text evidence="10">Plays a role in pre-mRNA splicing as component of the U4/U6-U5 tri-snRNP complex that is involved in spliceosome assembly, and as component of the precatalytic spliceosome (spliceosome B complex). The heptameric LSM2-8 complex binds specifically to the 3'-terminal U-tract of U6 snRNA.</text>
</comment>
<dbReference type="SMART" id="SM00651">
    <property type="entry name" value="Sm"/>
    <property type="match status" value="1"/>
</dbReference>
<keyword evidence="5" id="KW-0694">RNA-binding</keyword>
<dbReference type="Gene3D" id="2.30.30.100">
    <property type="match status" value="1"/>
</dbReference>
<dbReference type="Ensembl" id="ENSMGAT00000032542.1">
    <property type="protein sequence ID" value="ENSMGAP00000032027.1"/>
    <property type="gene ID" value="ENSMGAG00000019292.1"/>
</dbReference>
<evidence type="ECO:0000256" key="3">
    <source>
        <dbReference type="ARBA" id="ARBA00022664"/>
    </source>
</evidence>
<dbReference type="RefSeq" id="XP_003213199.2">
    <property type="nucleotide sequence ID" value="XM_003213151.4"/>
</dbReference>
<evidence type="ECO:0000256" key="1">
    <source>
        <dbReference type="ARBA" id="ARBA00004123"/>
    </source>
</evidence>